<comment type="caution">
    <text evidence="2">The sequence shown here is derived from an EMBL/GenBank/DDBJ whole genome shotgun (WGS) entry which is preliminary data.</text>
</comment>
<dbReference type="InterPro" id="IPR039422">
    <property type="entry name" value="MarR/SlyA-like"/>
</dbReference>
<accession>A0A2W2G2A5</accession>
<sequence>MSAGVCPGPVCRRRRAGRGVQERLAAERYDDLRFSHGYVFQHLIEDEPGVGELADKLAVTQQAVSKTIGELERLGYVERAADRRDARIHRIRLTARGRDAVMAARRLRAEMEERLALAVGRARLADARDVLVAALDALGGTVAVRDREVRPPR</sequence>
<keyword evidence="3" id="KW-1185">Reference proteome</keyword>
<dbReference type="EMBL" id="POUA01000335">
    <property type="protein sequence ID" value="PZG31038.1"/>
    <property type="molecule type" value="Genomic_DNA"/>
</dbReference>
<dbReference type="PANTHER" id="PTHR33164:SF99">
    <property type="entry name" value="MARR FAMILY REGULATORY PROTEIN"/>
    <property type="match status" value="1"/>
</dbReference>
<dbReference type="InterPro" id="IPR036390">
    <property type="entry name" value="WH_DNA-bd_sf"/>
</dbReference>
<dbReference type="PROSITE" id="PS50995">
    <property type="entry name" value="HTH_MARR_2"/>
    <property type="match status" value="1"/>
</dbReference>
<evidence type="ECO:0000313" key="2">
    <source>
        <dbReference type="EMBL" id="PZG31038.1"/>
    </source>
</evidence>
<name>A0A2W2G2A5_9ACTN</name>
<dbReference type="Proteomes" id="UP000248544">
    <property type="component" value="Unassembled WGS sequence"/>
</dbReference>
<dbReference type="Pfam" id="PF12802">
    <property type="entry name" value="MarR_2"/>
    <property type="match status" value="1"/>
</dbReference>
<evidence type="ECO:0000313" key="3">
    <source>
        <dbReference type="Proteomes" id="UP000248544"/>
    </source>
</evidence>
<dbReference type="SMART" id="SM00347">
    <property type="entry name" value="HTH_MARR"/>
    <property type="match status" value="1"/>
</dbReference>
<dbReference type="GO" id="GO:0003700">
    <property type="term" value="F:DNA-binding transcription factor activity"/>
    <property type="evidence" value="ECO:0007669"/>
    <property type="project" value="InterPro"/>
</dbReference>
<organism evidence="2 3">
    <name type="scientific">Spongiactinospora gelatinilytica</name>
    <dbReference type="NCBI Taxonomy" id="2666298"/>
    <lineage>
        <taxon>Bacteria</taxon>
        <taxon>Bacillati</taxon>
        <taxon>Actinomycetota</taxon>
        <taxon>Actinomycetes</taxon>
        <taxon>Streptosporangiales</taxon>
        <taxon>Streptosporangiaceae</taxon>
        <taxon>Spongiactinospora</taxon>
    </lineage>
</organism>
<feature type="domain" description="HTH marR-type" evidence="1">
    <location>
        <begin position="1"/>
        <end position="136"/>
    </location>
</feature>
<gene>
    <name evidence="2" type="ORF">C1I98_30490</name>
</gene>
<dbReference type="Gene3D" id="1.10.10.10">
    <property type="entry name" value="Winged helix-like DNA-binding domain superfamily/Winged helix DNA-binding domain"/>
    <property type="match status" value="1"/>
</dbReference>
<dbReference type="InterPro" id="IPR036388">
    <property type="entry name" value="WH-like_DNA-bd_sf"/>
</dbReference>
<proteinExistence type="predicted"/>
<evidence type="ECO:0000259" key="1">
    <source>
        <dbReference type="PROSITE" id="PS50995"/>
    </source>
</evidence>
<dbReference type="SUPFAM" id="SSF46785">
    <property type="entry name" value="Winged helix' DNA-binding domain"/>
    <property type="match status" value="1"/>
</dbReference>
<dbReference type="InterPro" id="IPR000835">
    <property type="entry name" value="HTH_MarR-typ"/>
</dbReference>
<reference evidence="2 3" key="1">
    <citation type="submission" date="2018-01" db="EMBL/GenBank/DDBJ databases">
        <title>Draft genome sequence of Sphaerisporangium sp. 7K107.</title>
        <authorList>
            <person name="Sahin N."/>
            <person name="Saygin H."/>
            <person name="Ay H."/>
        </authorList>
    </citation>
    <scope>NUCLEOTIDE SEQUENCE [LARGE SCALE GENOMIC DNA]</scope>
    <source>
        <strain evidence="2 3">7K107</strain>
    </source>
</reference>
<dbReference type="AlphaFoldDB" id="A0A2W2G2A5"/>
<protein>
    <submittedName>
        <fullName evidence="2">MarR family transcriptional regulator</fullName>
    </submittedName>
</protein>
<dbReference type="GO" id="GO:0006950">
    <property type="term" value="P:response to stress"/>
    <property type="evidence" value="ECO:0007669"/>
    <property type="project" value="TreeGrafter"/>
</dbReference>
<dbReference type="PANTHER" id="PTHR33164">
    <property type="entry name" value="TRANSCRIPTIONAL REGULATOR, MARR FAMILY"/>
    <property type="match status" value="1"/>
</dbReference>